<keyword evidence="2" id="KW-1185">Reference proteome</keyword>
<reference evidence="1 2" key="1">
    <citation type="journal article" date="2020" name="J Geophys Res Biogeosci">
        <title>Magnetotaxis as an Adaptation to Enable Bacterial Shuttling of Microbial Sulfur and Sulfur Cycling Across Aquatic Oxic#Anoxic Interfaces.</title>
        <authorList>
            <person name="Li J."/>
            <person name="Liu P."/>
            <person name="Wang J."/>
            <person name="Roberts A.P."/>
            <person name="Pan Y."/>
        </authorList>
    </citation>
    <scope>NUCLEOTIDE SEQUENCE [LARGE SCALE GENOMIC DNA]</scope>
    <source>
        <strain evidence="1 2">MYR-1_YQ</strain>
    </source>
</reference>
<evidence type="ECO:0000313" key="2">
    <source>
        <dbReference type="Proteomes" id="UP001196980"/>
    </source>
</evidence>
<proteinExistence type="predicted"/>
<gene>
    <name evidence="1" type="ORF">HWQ67_18240</name>
</gene>
<name>A0ABS6S3T4_9BACT</name>
<comment type="caution">
    <text evidence="1">The sequence shown here is derived from an EMBL/GenBank/DDBJ whole genome shotgun (WGS) entry which is preliminary data.</text>
</comment>
<dbReference type="EMBL" id="JABXWD010000634">
    <property type="protein sequence ID" value="MBV6343517.1"/>
    <property type="molecule type" value="Genomic_DNA"/>
</dbReference>
<evidence type="ECO:0000313" key="1">
    <source>
        <dbReference type="EMBL" id="MBV6343517.1"/>
    </source>
</evidence>
<sequence length="106" mass="11554">MNIELVTRLLNEGKALMLVEWRGAKVDELDLADKVSGRREHRIVVRHALEAGSSQVSCAQWLPAGSKVDDIRIPYTKGQVLLVVITGLSRQKGAVSLSGEFVDNGS</sequence>
<organism evidence="1 2">
    <name type="scientific">Candidatus Magnetobacterium casense</name>
    <dbReference type="NCBI Taxonomy" id="1455061"/>
    <lineage>
        <taxon>Bacteria</taxon>
        <taxon>Pseudomonadati</taxon>
        <taxon>Nitrospirota</taxon>
        <taxon>Thermodesulfovibrionia</taxon>
        <taxon>Thermodesulfovibrionales</taxon>
        <taxon>Candidatus Magnetobacteriaceae</taxon>
        <taxon>Candidatus Magnetobacterium</taxon>
    </lineage>
</organism>
<protein>
    <submittedName>
        <fullName evidence="1">Uncharacterized protein</fullName>
    </submittedName>
</protein>
<dbReference type="Proteomes" id="UP001196980">
    <property type="component" value="Unassembled WGS sequence"/>
</dbReference>
<accession>A0ABS6S3T4</accession>
<dbReference type="RefSeq" id="WP_218254130.1">
    <property type="nucleotide sequence ID" value="NZ_JABXWD010000634.1"/>
</dbReference>